<dbReference type="Proteomes" id="UP000838412">
    <property type="component" value="Chromosome 16"/>
</dbReference>
<feature type="region of interest" description="Disordered" evidence="1">
    <location>
        <begin position="72"/>
        <end position="102"/>
    </location>
</feature>
<proteinExistence type="predicted"/>
<keyword evidence="3" id="KW-1185">Reference proteome</keyword>
<protein>
    <submittedName>
        <fullName evidence="2">Hypp8295 protein</fullName>
    </submittedName>
</protein>
<gene>
    <name evidence="2" type="primary">Hypp8295</name>
    <name evidence="2" type="ORF">BLAG_LOCUS9929</name>
</gene>
<dbReference type="EMBL" id="OV696701">
    <property type="protein sequence ID" value="CAH1248607.1"/>
    <property type="molecule type" value="Genomic_DNA"/>
</dbReference>
<reference evidence="2" key="1">
    <citation type="submission" date="2022-01" db="EMBL/GenBank/DDBJ databases">
        <authorList>
            <person name="Braso-Vives M."/>
        </authorList>
    </citation>
    <scope>NUCLEOTIDE SEQUENCE</scope>
</reference>
<dbReference type="OrthoDB" id="10203663at2759"/>
<organism evidence="2 3">
    <name type="scientific">Branchiostoma lanceolatum</name>
    <name type="common">Common lancelet</name>
    <name type="synonym">Amphioxus lanceolatum</name>
    <dbReference type="NCBI Taxonomy" id="7740"/>
    <lineage>
        <taxon>Eukaryota</taxon>
        <taxon>Metazoa</taxon>
        <taxon>Chordata</taxon>
        <taxon>Cephalochordata</taxon>
        <taxon>Leptocardii</taxon>
        <taxon>Amphioxiformes</taxon>
        <taxon>Branchiostomatidae</taxon>
        <taxon>Branchiostoma</taxon>
    </lineage>
</organism>
<name>A0A8J9Z7Q6_BRALA</name>
<accession>A0A8J9Z7Q6</accession>
<evidence type="ECO:0000313" key="3">
    <source>
        <dbReference type="Proteomes" id="UP000838412"/>
    </source>
</evidence>
<evidence type="ECO:0000313" key="2">
    <source>
        <dbReference type="EMBL" id="CAH1248607.1"/>
    </source>
</evidence>
<evidence type="ECO:0000256" key="1">
    <source>
        <dbReference type="SAM" id="MobiDB-lite"/>
    </source>
</evidence>
<dbReference type="AlphaFoldDB" id="A0A8J9Z7Q6"/>
<sequence length="269" mass="30888">MLPYEHVRSTFDTLCQEADDANDPRLDRLTVYMHNRWMESAMWKVSEWVVFMEPVQQVSLKQRKKYQCERRTGVTTPRDYGQSPACRGLAPESMQPLSRRSKYDKERWKSTAISSAILAWIQKKGLIVKKLMGFGSDGVTGADTRAVTSVILEKPSKSVAQLGNKEIRRLLPAWIRALNPATAVPHYNQAYKRPAFWSEYIPWASNYRKPEDNGGPGMAPSWRNRLTWDLTTIAMNRWGYLKQRVALHFLSITVTAELTLPATTRRAQP</sequence>